<dbReference type="EMBL" id="NBSH01000021">
    <property type="protein sequence ID" value="ORX33443.1"/>
    <property type="molecule type" value="Genomic_DNA"/>
</dbReference>
<keyword evidence="3" id="KW-1185">Reference proteome</keyword>
<gene>
    <name evidence="2" type="ORF">BD324DRAFT_654155</name>
</gene>
<sequence>MSDWQHVPTDPPPPYSADVPSPAARQRYRTDPRLTPRHRIVSHSRGIPFEVLTLLCRYLTERCPSLLVCLSLTCKRIYQVVLPHLYHTIRIDRSSFPKLLHGVHLPSPPNLLSFRLDGTLPPEFIPSDTLKRRTEAFRLVETVVVEGFVPDIWHSESVTALHPGTILFPQAKSLFISAETLMACIHWEMVGPTIATNTSHPFLGALKRIVKPGHVEITSGIWATASLGRRLTSQDLDSFVRSGKKLLKRLFNSWKLDKLVFHGLTNEWMICADDCKRVVLHYVSSGRGEDFSNDRVSAVQGALEELNGMQGTRLVIVGSGESRRTEASGHTSTSLQRTSAPIKPDIKGRILRACQASEVISVTDEALSRIQQAGPSSANLVSSVKERIDCYVPSEINRLPPETRRMIGLGPRCDCYRPKDSRSYDLREVRPVLIPDPIDERSSTIKGVGKFVWVRRDQ</sequence>
<feature type="compositionally biased region" description="Polar residues" evidence="1">
    <location>
        <begin position="328"/>
        <end position="339"/>
    </location>
</feature>
<evidence type="ECO:0000256" key="1">
    <source>
        <dbReference type="SAM" id="MobiDB-lite"/>
    </source>
</evidence>
<proteinExistence type="predicted"/>
<protein>
    <recommendedName>
        <fullName evidence="4">F-box domain-containing protein</fullName>
    </recommendedName>
</protein>
<dbReference type="GeneID" id="33560565"/>
<evidence type="ECO:0008006" key="4">
    <source>
        <dbReference type="Google" id="ProtNLM"/>
    </source>
</evidence>
<dbReference type="Proteomes" id="UP000193218">
    <property type="component" value="Unassembled WGS sequence"/>
</dbReference>
<reference evidence="2 3" key="1">
    <citation type="submission" date="2017-03" db="EMBL/GenBank/DDBJ databases">
        <title>Widespread Adenine N6-methylation of Active Genes in Fungi.</title>
        <authorList>
            <consortium name="DOE Joint Genome Institute"/>
            <person name="Mondo S.J."/>
            <person name="Dannebaum R.O."/>
            <person name="Kuo R.C."/>
            <person name="Louie K.B."/>
            <person name="Bewick A.J."/>
            <person name="Labutti K."/>
            <person name="Haridas S."/>
            <person name="Kuo A."/>
            <person name="Salamov A."/>
            <person name="Ahrendt S.R."/>
            <person name="Lau R."/>
            <person name="Bowen B.P."/>
            <person name="Lipzen A."/>
            <person name="Sullivan W."/>
            <person name="Andreopoulos W.B."/>
            <person name="Clum A."/>
            <person name="Lindquist E."/>
            <person name="Daum C."/>
            <person name="Northen T.R."/>
            <person name="Ramamoorthy G."/>
            <person name="Schmitz R.J."/>
            <person name="Gryganskyi A."/>
            <person name="Culley D."/>
            <person name="Magnuson J."/>
            <person name="James T.Y."/>
            <person name="O'Malley M.A."/>
            <person name="Stajich J.E."/>
            <person name="Spatafora J.W."/>
            <person name="Visel A."/>
            <person name="Grigoriev I.V."/>
        </authorList>
    </citation>
    <scope>NUCLEOTIDE SEQUENCE [LARGE SCALE GENOMIC DNA]</scope>
    <source>
        <strain evidence="2 3">NRRL Y-17943</strain>
    </source>
</reference>
<accession>A0A1Y1U5Y9</accession>
<dbReference type="AlphaFoldDB" id="A0A1Y1U5Y9"/>
<evidence type="ECO:0000313" key="2">
    <source>
        <dbReference type="EMBL" id="ORX33443.1"/>
    </source>
</evidence>
<feature type="region of interest" description="Disordered" evidence="1">
    <location>
        <begin position="1"/>
        <end position="35"/>
    </location>
</feature>
<evidence type="ECO:0000313" key="3">
    <source>
        <dbReference type="Proteomes" id="UP000193218"/>
    </source>
</evidence>
<organism evidence="2 3">
    <name type="scientific">Kockovaella imperatae</name>
    <dbReference type="NCBI Taxonomy" id="4999"/>
    <lineage>
        <taxon>Eukaryota</taxon>
        <taxon>Fungi</taxon>
        <taxon>Dikarya</taxon>
        <taxon>Basidiomycota</taxon>
        <taxon>Agaricomycotina</taxon>
        <taxon>Tremellomycetes</taxon>
        <taxon>Tremellales</taxon>
        <taxon>Cuniculitremaceae</taxon>
        <taxon>Kockovaella</taxon>
    </lineage>
</organism>
<dbReference type="InParanoid" id="A0A1Y1U5Y9"/>
<feature type="region of interest" description="Disordered" evidence="1">
    <location>
        <begin position="320"/>
        <end position="339"/>
    </location>
</feature>
<name>A0A1Y1U5Y9_9TREE</name>
<dbReference type="RefSeq" id="XP_021867778.1">
    <property type="nucleotide sequence ID" value="XM_022018756.1"/>
</dbReference>
<comment type="caution">
    <text evidence="2">The sequence shown here is derived from an EMBL/GenBank/DDBJ whole genome shotgun (WGS) entry which is preliminary data.</text>
</comment>